<evidence type="ECO:0000259" key="18">
    <source>
        <dbReference type="PROSITE" id="PS51761"/>
    </source>
</evidence>
<comment type="subcellular location">
    <subcellularLocation>
        <location evidence="3">Secreted</location>
    </subcellularLocation>
</comment>
<dbReference type="GO" id="GO:0045493">
    <property type="term" value="P:xylan catabolic process"/>
    <property type="evidence" value="ECO:0007669"/>
    <property type="project" value="UniProtKB-UniRule"/>
</dbReference>
<feature type="compositionally biased region" description="Low complexity" evidence="16">
    <location>
        <begin position="280"/>
        <end position="294"/>
    </location>
</feature>
<dbReference type="EMBL" id="KZ825849">
    <property type="protein sequence ID" value="PYH95704.1"/>
    <property type="molecule type" value="Genomic_DNA"/>
</dbReference>
<dbReference type="EC" id="3.2.1.8" evidence="6 14"/>
<dbReference type="GO" id="GO:0031176">
    <property type="term" value="F:endo-1,4-beta-xylanase activity"/>
    <property type="evidence" value="ECO:0007669"/>
    <property type="project" value="UniProtKB-UniRule"/>
</dbReference>
<dbReference type="PANTHER" id="PTHR46828:SF2">
    <property type="entry name" value="ENDO-1,4-BETA-XYLANASE A-RELATED"/>
    <property type="match status" value="1"/>
</dbReference>
<dbReference type="GO" id="GO:0005576">
    <property type="term" value="C:extracellular region"/>
    <property type="evidence" value="ECO:0007669"/>
    <property type="project" value="UniProtKB-SubCell"/>
</dbReference>
<keyword evidence="12 14" id="KW-0326">Glycosidase</keyword>
<dbReference type="PRINTS" id="PR00911">
    <property type="entry name" value="GLHYDRLASE11"/>
</dbReference>
<name>A0A319DEU7_9EURO</name>
<evidence type="ECO:0000256" key="2">
    <source>
        <dbReference type="ARBA" id="ARBA00002059"/>
    </source>
</evidence>
<proteinExistence type="inferred from homology"/>
<evidence type="ECO:0000256" key="16">
    <source>
        <dbReference type="SAM" id="MobiDB-lite"/>
    </source>
</evidence>
<comment type="catalytic activity">
    <reaction evidence="1 14 15">
        <text>Endohydrolysis of (1-&gt;4)-beta-D-xylosidic linkages in xylans.</text>
        <dbReference type="EC" id="3.2.1.8"/>
    </reaction>
</comment>
<dbReference type="InterPro" id="IPR033123">
    <property type="entry name" value="GH11_dom"/>
</dbReference>
<dbReference type="OrthoDB" id="2115822at2759"/>
<evidence type="ECO:0000256" key="4">
    <source>
        <dbReference type="ARBA" id="ARBA00004851"/>
    </source>
</evidence>
<dbReference type="SUPFAM" id="SSF49899">
    <property type="entry name" value="Concanavalin A-like lectins/glucanases"/>
    <property type="match status" value="1"/>
</dbReference>
<evidence type="ECO:0000256" key="1">
    <source>
        <dbReference type="ARBA" id="ARBA00000681"/>
    </source>
</evidence>
<comment type="similarity">
    <text evidence="5 14 15">Belongs to the glycosyl hydrolase 11 (cellulase G) family.</text>
</comment>
<evidence type="ECO:0000256" key="12">
    <source>
        <dbReference type="ARBA" id="ARBA00023295"/>
    </source>
</evidence>
<evidence type="ECO:0000256" key="13">
    <source>
        <dbReference type="ARBA" id="ARBA00023326"/>
    </source>
</evidence>
<dbReference type="InterPro" id="IPR001137">
    <property type="entry name" value="Glyco_hydro_11"/>
</dbReference>
<feature type="signal peptide" evidence="17">
    <location>
        <begin position="1"/>
        <end position="19"/>
    </location>
</feature>
<gene>
    <name evidence="19" type="ORF">BO71DRAFT_350827</name>
</gene>
<dbReference type="Proteomes" id="UP000247810">
    <property type="component" value="Unassembled WGS sequence"/>
</dbReference>
<evidence type="ECO:0000256" key="7">
    <source>
        <dbReference type="ARBA" id="ARBA00022525"/>
    </source>
</evidence>
<dbReference type="AlphaFoldDB" id="A0A319DEU7"/>
<feature type="chain" id="PRO_5016396288" description="Endo-1,4-beta-xylanase" evidence="17">
    <location>
        <begin position="20"/>
        <end position="308"/>
    </location>
</feature>
<feature type="active site" description="Nucleophile" evidence="14">
    <location>
        <position position="117"/>
    </location>
</feature>
<feature type="active site" description="Proton donor" evidence="14">
    <location>
        <position position="208"/>
    </location>
</feature>
<comment type="pathway">
    <text evidence="4 14 15">Glycan degradation; xylan degradation.</text>
</comment>
<evidence type="ECO:0000256" key="6">
    <source>
        <dbReference type="ARBA" id="ARBA00012590"/>
    </source>
</evidence>
<dbReference type="VEuPathDB" id="FungiDB:BO71DRAFT_350827"/>
<dbReference type="InterPro" id="IPR013319">
    <property type="entry name" value="GH11/12"/>
</dbReference>
<dbReference type="PROSITE" id="PS51761">
    <property type="entry name" value="GH11_3"/>
    <property type="match status" value="1"/>
</dbReference>
<keyword evidence="10 14" id="KW-0378">Hydrolase</keyword>
<dbReference type="Gene3D" id="2.60.120.180">
    <property type="match status" value="1"/>
</dbReference>
<evidence type="ECO:0000256" key="17">
    <source>
        <dbReference type="SAM" id="SignalP"/>
    </source>
</evidence>
<dbReference type="UniPathway" id="UPA00114"/>
<dbReference type="STRING" id="1448320.A0A319DEU7"/>
<evidence type="ECO:0000313" key="19">
    <source>
        <dbReference type="EMBL" id="PYH95704.1"/>
    </source>
</evidence>
<evidence type="ECO:0000256" key="9">
    <source>
        <dbReference type="ARBA" id="ARBA00022729"/>
    </source>
</evidence>
<keyword evidence="11 14" id="KW-0119">Carbohydrate metabolism</keyword>
<feature type="compositionally biased region" description="Acidic residues" evidence="16">
    <location>
        <begin position="296"/>
        <end position="308"/>
    </location>
</feature>
<dbReference type="PANTHER" id="PTHR46828">
    <property type="entry name" value="ENDO-1,4-BETA-XYLANASE A-RELATED"/>
    <property type="match status" value="1"/>
</dbReference>
<comment type="function">
    <text evidence="2">Endo-1,4-beta-xylanase involved in the hydrolysis of xylan, a major structural heterogeneous polysaccharide found in plant biomass representing the second most abundant polysaccharide in the biosphere, after cellulose.</text>
</comment>
<evidence type="ECO:0000256" key="3">
    <source>
        <dbReference type="ARBA" id="ARBA00004613"/>
    </source>
</evidence>
<dbReference type="FunFam" id="2.60.120.180:FF:000001">
    <property type="entry name" value="Endo-1,4-beta-xylanase"/>
    <property type="match status" value="1"/>
</dbReference>
<dbReference type="Pfam" id="PF00457">
    <property type="entry name" value="Glyco_hydro_11"/>
    <property type="match status" value="1"/>
</dbReference>
<evidence type="ECO:0000256" key="8">
    <source>
        <dbReference type="ARBA" id="ARBA00022651"/>
    </source>
</evidence>
<protein>
    <recommendedName>
        <fullName evidence="6 14">Endo-1,4-beta-xylanase</fullName>
        <ecNumber evidence="6 14">3.2.1.8</ecNumber>
    </recommendedName>
</protein>
<feature type="domain" description="GH11" evidence="18">
    <location>
        <begin position="33"/>
        <end position="221"/>
    </location>
</feature>
<keyword evidence="7" id="KW-0964">Secreted</keyword>
<keyword evidence="13 14" id="KW-0624">Polysaccharide degradation</keyword>
<accession>A0A319DEU7</accession>
<reference evidence="19 20" key="1">
    <citation type="submission" date="2018-02" db="EMBL/GenBank/DDBJ databases">
        <title>The genomes of Aspergillus section Nigri reveals drivers in fungal speciation.</title>
        <authorList>
            <consortium name="DOE Joint Genome Institute"/>
            <person name="Vesth T.C."/>
            <person name="Nybo J."/>
            <person name="Theobald S."/>
            <person name="Brandl J."/>
            <person name="Frisvad J.C."/>
            <person name="Nielsen K.F."/>
            <person name="Lyhne E.K."/>
            <person name="Kogle M.E."/>
            <person name="Kuo A."/>
            <person name="Riley R."/>
            <person name="Clum A."/>
            <person name="Nolan M."/>
            <person name="Lipzen A."/>
            <person name="Salamov A."/>
            <person name="Henrissat B."/>
            <person name="Wiebenga A."/>
            <person name="De vries R.P."/>
            <person name="Grigoriev I.V."/>
            <person name="Mortensen U.H."/>
            <person name="Andersen M.R."/>
            <person name="Baker S.E."/>
        </authorList>
    </citation>
    <scope>NUCLEOTIDE SEQUENCE [LARGE SCALE GENOMIC DNA]</scope>
    <source>
        <strain evidence="19 20">CBS 707.79</strain>
    </source>
</reference>
<evidence type="ECO:0000256" key="14">
    <source>
        <dbReference type="PROSITE-ProRule" id="PRU01097"/>
    </source>
</evidence>
<evidence type="ECO:0000256" key="10">
    <source>
        <dbReference type="ARBA" id="ARBA00022801"/>
    </source>
</evidence>
<dbReference type="InterPro" id="IPR013320">
    <property type="entry name" value="ConA-like_dom_sf"/>
</dbReference>
<keyword evidence="20" id="KW-1185">Reference proteome</keyword>
<keyword evidence="9 17" id="KW-0732">Signal</keyword>
<feature type="region of interest" description="Disordered" evidence="16">
    <location>
        <begin position="280"/>
        <end position="308"/>
    </location>
</feature>
<evidence type="ECO:0000256" key="15">
    <source>
        <dbReference type="RuleBase" id="RU362015"/>
    </source>
</evidence>
<evidence type="ECO:0000256" key="11">
    <source>
        <dbReference type="ARBA" id="ARBA00023277"/>
    </source>
</evidence>
<sequence>MVAISSLALALSAATSALALPNGQALRDMAKRGVTANAEGTNNGFFYSFWSDGTGDVTYTNGDAGEYTVEWTDCGDFVAGKGWNPGSAKDVTYSGSWETNANSYLSVYGWTEDPLIEFYINEKYGDYDPASGLTELGTVESDGGTYKIYQTTRTDASSVEGTATFKQYWSVRTEGRTSGTVTTQNHFDAWEKLGLEMGTFNYMIVAVEGYESSGSATITVESSSESTNAASSSSSAIAPASSSTTTSAITFASSSTSTLAATTPATTFATVSAATVPTAPAVPAAPSAPAPSSSDESGDDEGDCADYE</sequence>
<evidence type="ECO:0000256" key="5">
    <source>
        <dbReference type="ARBA" id="ARBA00007792"/>
    </source>
</evidence>
<keyword evidence="8 14" id="KW-0858">Xylan degradation</keyword>
<evidence type="ECO:0000313" key="20">
    <source>
        <dbReference type="Proteomes" id="UP000247810"/>
    </source>
</evidence>
<organism evidence="19 20">
    <name type="scientific">Aspergillus ellipticus CBS 707.79</name>
    <dbReference type="NCBI Taxonomy" id="1448320"/>
    <lineage>
        <taxon>Eukaryota</taxon>
        <taxon>Fungi</taxon>
        <taxon>Dikarya</taxon>
        <taxon>Ascomycota</taxon>
        <taxon>Pezizomycotina</taxon>
        <taxon>Eurotiomycetes</taxon>
        <taxon>Eurotiomycetidae</taxon>
        <taxon>Eurotiales</taxon>
        <taxon>Aspergillaceae</taxon>
        <taxon>Aspergillus</taxon>
        <taxon>Aspergillus subgen. Circumdati</taxon>
    </lineage>
</organism>